<dbReference type="InterPro" id="IPR028204">
    <property type="entry name" value="Tricorn_C1"/>
</dbReference>
<dbReference type="EMBL" id="BAABCA010000002">
    <property type="protein sequence ID" value="GAA4233478.1"/>
    <property type="molecule type" value="Genomic_DNA"/>
</dbReference>
<dbReference type="Pfam" id="PF03572">
    <property type="entry name" value="Peptidase_S41"/>
    <property type="match status" value="1"/>
</dbReference>
<sequence>MKKLLVVFLVVFNVTHNYAQQYYVNHSKIKEDLNKIIGDIEANYVYLNEKGVDLNCIRKYYENQIKHIKTEEDTVLLFEYLLDEFYDSHVILNTNRPSSYRLSAPVYTAITKGKFLVTSVWKSQILEEANQIINAEILKINGVNFNEAINNFPTQCNDKNNSLAREWIANKLLAGQYNKPRVLTLKLKNKKIINFDLDNIKIRAEPYYLTSKKHGDIGVIRINNALGKDILVTEFDRALNKLMDTKGLIIDLRNTVDGGNSYVARGIMGRFISTPKPYQKHLFLEQSKASPNVNPAITRSWVEYVHARGKTYKKPVVVLVGRWTGSMGEGLAIGFEGIKRGKIVGSKMERLAGGVSSFSFKNQAYGYRISTEKLFHLNGIARELYEPTYVVNQTISGKDEVLEKGIKLINKSK</sequence>
<organism evidence="3 4">
    <name type="scientific">Postechiella marina</name>
    <dbReference type="NCBI Taxonomy" id="943941"/>
    <lineage>
        <taxon>Bacteria</taxon>
        <taxon>Pseudomonadati</taxon>
        <taxon>Bacteroidota</taxon>
        <taxon>Flavobacteriia</taxon>
        <taxon>Flavobacteriales</taxon>
        <taxon>Flavobacteriaceae</taxon>
        <taxon>Postechiella</taxon>
    </lineage>
</organism>
<name>A0ABP8C4D6_9FLAO</name>
<dbReference type="RefSeq" id="WP_344787061.1">
    <property type="nucleotide sequence ID" value="NZ_BAABCA010000002.1"/>
</dbReference>
<evidence type="ECO:0000313" key="3">
    <source>
        <dbReference type="EMBL" id="GAA4233478.1"/>
    </source>
</evidence>
<comment type="caution">
    <text evidence="3">The sequence shown here is derived from an EMBL/GenBank/DDBJ whole genome shotgun (WGS) entry which is preliminary data.</text>
</comment>
<dbReference type="PANTHER" id="PTHR11261">
    <property type="entry name" value="INTERPHOTORECEPTOR RETINOID-BINDING PROTEIN"/>
    <property type="match status" value="1"/>
</dbReference>
<evidence type="ECO:0000259" key="2">
    <source>
        <dbReference type="SMART" id="SM00245"/>
    </source>
</evidence>
<accession>A0ABP8C4D6</accession>
<dbReference type="InterPro" id="IPR029045">
    <property type="entry name" value="ClpP/crotonase-like_dom_sf"/>
</dbReference>
<dbReference type="Pfam" id="PF14684">
    <property type="entry name" value="Tricorn_C1"/>
    <property type="match status" value="1"/>
</dbReference>
<dbReference type="SUPFAM" id="SSF52096">
    <property type="entry name" value="ClpP/crotonase"/>
    <property type="match status" value="1"/>
</dbReference>
<keyword evidence="1" id="KW-0732">Signal</keyword>
<dbReference type="Gene3D" id="3.90.226.10">
    <property type="entry name" value="2-enoyl-CoA Hydratase, Chain A, domain 1"/>
    <property type="match status" value="1"/>
</dbReference>
<dbReference type="InterPro" id="IPR005151">
    <property type="entry name" value="Tail-specific_protease"/>
</dbReference>
<feature type="domain" description="Tail specific protease" evidence="2">
    <location>
        <begin position="178"/>
        <end position="392"/>
    </location>
</feature>
<keyword evidence="4" id="KW-1185">Reference proteome</keyword>
<dbReference type="Proteomes" id="UP001501496">
    <property type="component" value="Unassembled WGS sequence"/>
</dbReference>
<evidence type="ECO:0000313" key="4">
    <source>
        <dbReference type="Proteomes" id="UP001501496"/>
    </source>
</evidence>
<dbReference type="PANTHER" id="PTHR11261:SF3">
    <property type="entry name" value="RETINOL-BINDING PROTEIN 3"/>
    <property type="match status" value="1"/>
</dbReference>
<feature type="signal peptide" evidence="1">
    <location>
        <begin position="1"/>
        <end position="19"/>
    </location>
</feature>
<dbReference type="SMART" id="SM00245">
    <property type="entry name" value="TSPc"/>
    <property type="match status" value="1"/>
</dbReference>
<proteinExistence type="predicted"/>
<reference evidence="4" key="1">
    <citation type="journal article" date="2019" name="Int. J. Syst. Evol. Microbiol.">
        <title>The Global Catalogue of Microorganisms (GCM) 10K type strain sequencing project: providing services to taxonomists for standard genome sequencing and annotation.</title>
        <authorList>
            <consortium name="The Broad Institute Genomics Platform"/>
            <consortium name="The Broad Institute Genome Sequencing Center for Infectious Disease"/>
            <person name="Wu L."/>
            <person name="Ma J."/>
        </authorList>
    </citation>
    <scope>NUCLEOTIDE SEQUENCE [LARGE SCALE GENOMIC DNA]</scope>
    <source>
        <strain evidence="4">JCM 17630</strain>
    </source>
</reference>
<gene>
    <name evidence="3" type="ORF">GCM10022291_10530</name>
</gene>
<protein>
    <recommendedName>
        <fullName evidence="2">Tail specific protease domain-containing protein</fullName>
    </recommendedName>
</protein>
<feature type="chain" id="PRO_5045709640" description="Tail specific protease domain-containing protein" evidence="1">
    <location>
        <begin position="20"/>
        <end position="413"/>
    </location>
</feature>
<evidence type="ECO:0000256" key="1">
    <source>
        <dbReference type="SAM" id="SignalP"/>
    </source>
</evidence>
<dbReference type="Gene3D" id="3.30.750.44">
    <property type="match status" value="1"/>
</dbReference>